<dbReference type="Gramene" id="TRITD3Av1G002360.1">
    <property type="protein sequence ID" value="TRITD3Av1G002360.1"/>
    <property type="gene ID" value="TRITD3Av1G002360"/>
</dbReference>
<evidence type="ECO:0000313" key="3">
    <source>
        <dbReference type="Proteomes" id="UP000324705"/>
    </source>
</evidence>
<dbReference type="Proteomes" id="UP000324705">
    <property type="component" value="Chromosome 3A"/>
</dbReference>
<dbReference type="AlphaFoldDB" id="A0A9R0RC26"/>
<organism evidence="2 3">
    <name type="scientific">Triticum turgidum subsp. durum</name>
    <name type="common">Durum wheat</name>
    <name type="synonym">Triticum durum</name>
    <dbReference type="NCBI Taxonomy" id="4567"/>
    <lineage>
        <taxon>Eukaryota</taxon>
        <taxon>Viridiplantae</taxon>
        <taxon>Streptophyta</taxon>
        <taxon>Embryophyta</taxon>
        <taxon>Tracheophyta</taxon>
        <taxon>Spermatophyta</taxon>
        <taxon>Magnoliopsida</taxon>
        <taxon>Liliopsida</taxon>
        <taxon>Poales</taxon>
        <taxon>Poaceae</taxon>
        <taxon>BOP clade</taxon>
        <taxon>Pooideae</taxon>
        <taxon>Triticodae</taxon>
        <taxon>Triticeae</taxon>
        <taxon>Triticinae</taxon>
        <taxon>Triticum</taxon>
    </lineage>
</organism>
<protein>
    <submittedName>
        <fullName evidence="2">Uncharacterized protein</fullName>
    </submittedName>
</protein>
<dbReference type="OMA" id="LMVCCSM"/>
<feature type="chain" id="PRO_5040333740" evidence="1">
    <location>
        <begin position="27"/>
        <end position="85"/>
    </location>
</feature>
<keyword evidence="1" id="KW-0732">Signal</keyword>
<keyword evidence="3" id="KW-1185">Reference proteome</keyword>
<name>A0A9R0RC26_TRITD</name>
<gene>
    <name evidence="2" type="ORF">TRITD_3Av1G002360</name>
</gene>
<reference evidence="2 3" key="1">
    <citation type="submission" date="2017-09" db="EMBL/GenBank/DDBJ databases">
        <authorList>
            <consortium name="International Durum Wheat Genome Sequencing Consortium (IDWGSC)"/>
            <person name="Milanesi L."/>
        </authorList>
    </citation>
    <scope>NUCLEOTIDE SEQUENCE [LARGE SCALE GENOMIC DNA]</scope>
    <source>
        <strain evidence="3">cv. Svevo</strain>
    </source>
</reference>
<evidence type="ECO:0000256" key="1">
    <source>
        <dbReference type="SAM" id="SignalP"/>
    </source>
</evidence>
<sequence length="85" mass="8885">MERSSTHVALLLALIVCCSMASSAAAARAFVDGNREGERPPAPWASGRRSAECPGCGSTSSLPVTARLAPHRKNLQVAANVDFYA</sequence>
<proteinExistence type="predicted"/>
<evidence type="ECO:0000313" key="2">
    <source>
        <dbReference type="EMBL" id="VAH55611.1"/>
    </source>
</evidence>
<dbReference type="EMBL" id="LT934115">
    <property type="protein sequence ID" value="VAH55611.1"/>
    <property type="molecule type" value="Genomic_DNA"/>
</dbReference>
<accession>A0A9R0RC26</accession>
<feature type="signal peptide" evidence="1">
    <location>
        <begin position="1"/>
        <end position="26"/>
    </location>
</feature>